<evidence type="ECO:0000313" key="3">
    <source>
        <dbReference type="Proteomes" id="UP000575985"/>
    </source>
</evidence>
<dbReference type="EMBL" id="JACCFO010000001">
    <property type="protein sequence ID" value="NYI95172.1"/>
    <property type="molecule type" value="Genomic_DNA"/>
</dbReference>
<sequence>MANRYFGMSVSDTLKSWTVMKTIVGLTGFASALLLSLVVA</sequence>
<keyword evidence="1" id="KW-0812">Transmembrane</keyword>
<accession>A0A853BKW6</accession>
<dbReference type="Pfam" id="PF02447">
    <property type="entry name" value="GntP_permease"/>
    <property type="match status" value="1"/>
</dbReference>
<dbReference type="AlphaFoldDB" id="A0A853BKW6"/>
<protein>
    <submittedName>
        <fullName evidence="2">H+/gluconate symporter-like permease</fullName>
    </submittedName>
</protein>
<evidence type="ECO:0000313" key="2">
    <source>
        <dbReference type="EMBL" id="NYI95172.1"/>
    </source>
</evidence>
<dbReference type="InterPro" id="IPR003474">
    <property type="entry name" value="Glcn_transporter"/>
</dbReference>
<proteinExistence type="predicted"/>
<dbReference type="GO" id="GO:0015128">
    <property type="term" value="F:gluconate transmembrane transporter activity"/>
    <property type="evidence" value="ECO:0007669"/>
    <property type="project" value="InterPro"/>
</dbReference>
<keyword evidence="3" id="KW-1185">Reference proteome</keyword>
<name>A0A853BKW6_9ACTN</name>
<dbReference type="Proteomes" id="UP000575985">
    <property type="component" value="Unassembled WGS sequence"/>
</dbReference>
<comment type="caution">
    <text evidence="2">The sequence shown here is derived from an EMBL/GenBank/DDBJ whole genome shotgun (WGS) entry which is preliminary data.</text>
</comment>
<gene>
    <name evidence="2" type="ORF">HNR12_001449</name>
</gene>
<dbReference type="GO" id="GO:0016020">
    <property type="term" value="C:membrane"/>
    <property type="evidence" value="ECO:0007669"/>
    <property type="project" value="InterPro"/>
</dbReference>
<reference evidence="2 3" key="1">
    <citation type="submission" date="2020-07" db="EMBL/GenBank/DDBJ databases">
        <title>Sequencing the genomes of 1000 actinobacteria strains.</title>
        <authorList>
            <person name="Klenk H.-P."/>
        </authorList>
    </citation>
    <scope>NUCLEOTIDE SEQUENCE [LARGE SCALE GENOMIC DNA]</scope>
    <source>
        <strain evidence="2 3">DSM 45927</strain>
    </source>
</reference>
<evidence type="ECO:0000256" key="1">
    <source>
        <dbReference type="SAM" id="Phobius"/>
    </source>
</evidence>
<keyword evidence="1" id="KW-0472">Membrane</keyword>
<feature type="transmembrane region" description="Helical" evidence="1">
    <location>
        <begin position="20"/>
        <end position="39"/>
    </location>
</feature>
<keyword evidence="1" id="KW-1133">Transmembrane helix</keyword>
<organism evidence="2 3">
    <name type="scientific">Streptomonospora nanhaiensis</name>
    <dbReference type="NCBI Taxonomy" id="1323731"/>
    <lineage>
        <taxon>Bacteria</taxon>
        <taxon>Bacillati</taxon>
        <taxon>Actinomycetota</taxon>
        <taxon>Actinomycetes</taxon>
        <taxon>Streptosporangiales</taxon>
        <taxon>Nocardiopsidaceae</taxon>
        <taxon>Streptomonospora</taxon>
    </lineage>
</organism>